<name>A0A3Q3LE36_9TELE</name>
<dbReference type="InterPro" id="IPR032226">
    <property type="entry name" value="TNRC6_PABC-bd"/>
</dbReference>
<feature type="compositionally biased region" description="Polar residues" evidence="5">
    <location>
        <begin position="350"/>
        <end position="375"/>
    </location>
</feature>
<feature type="compositionally biased region" description="Low complexity" evidence="5">
    <location>
        <begin position="2044"/>
        <end position="2053"/>
    </location>
</feature>
<feature type="compositionally biased region" description="Gly residues" evidence="5">
    <location>
        <begin position="1489"/>
        <end position="1500"/>
    </location>
</feature>
<feature type="compositionally biased region" description="Low complexity" evidence="5">
    <location>
        <begin position="268"/>
        <end position="278"/>
    </location>
</feature>
<organism evidence="7 8">
    <name type="scientific">Mastacembelus armatus</name>
    <name type="common">zig-zag eel</name>
    <dbReference type="NCBI Taxonomy" id="205130"/>
    <lineage>
        <taxon>Eukaryota</taxon>
        <taxon>Metazoa</taxon>
        <taxon>Chordata</taxon>
        <taxon>Craniata</taxon>
        <taxon>Vertebrata</taxon>
        <taxon>Euteleostomi</taxon>
        <taxon>Actinopterygii</taxon>
        <taxon>Neopterygii</taxon>
        <taxon>Teleostei</taxon>
        <taxon>Neoteleostei</taxon>
        <taxon>Acanthomorphata</taxon>
        <taxon>Anabantaria</taxon>
        <taxon>Synbranchiformes</taxon>
        <taxon>Mastacembelidae</taxon>
        <taxon>Mastacembelus</taxon>
    </lineage>
</organism>
<dbReference type="InterPro" id="IPR035979">
    <property type="entry name" value="RBD_domain_sf"/>
</dbReference>
<dbReference type="Ensembl" id="ENSMAMT00000011855.2">
    <property type="protein sequence ID" value="ENSMAMP00000011552.1"/>
    <property type="gene ID" value="ENSMAMG00000007787.2"/>
</dbReference>
<reference evidence="7" key="1">
    <citation type="submission" date="2025-08" db="UniProtKB">
        <authorList>
            <consortium name="Ensembl"/>
        </authorList>
    </citation>
    <scope>IDENTIFICATION</scope>
</reference>
<feature type="compositionally biased region" description="Low complexity" evidence="5">
    <location>
        <begin position="165"/>
        <end position="215"/>
    </location>
</feature>
<dbReference type="OrthoDB" id="5919166at2759"/>
<dbReference type="Gene3D" id="3.30.70.330">
    <property type="match status" value="1"/>
</dbReference>
<feature type="compositionally biased region" description="Low complexity" evidence="5">
    <location>
        <begin position="1463"/>
        <end position="1472"/>
    </location>
</feature>
<feature type="compositionally biased region" description="Polar residues" evidence="5">
    <location>
        <begin position="442"/>
        <end position="454"/>
    </location>
</feature>
<dbReference type="SUPFAM" id="SSF54928">
    <property type="entry name" value="RNA-binding domain, RBD"/>
    <property type="match status" value="1"/>
</dbReference>
<feature type="region of interest" description="Disordered" evidence="5">
    <location>
        <begin position="1450"/>
        <end position="1510"/>
    </location>
</feature>
<feature type="compositionally biased region" description="Basic residues" evidence="5">
    <location>
        <begin position="1"/>
        <end position="11"/>
    </location>
</feature>
<evidence type="ECO:0000256" key="2">
    <source>
        <dbReference type="ARBA" id="ARBA00022845"/>
    </source>
</evidence>
<evidence type="ECO:0000259" key="6">
    <source>
        <dbReference type="Pfam" id="PF16608"/>
    </source>
</evidence>
<feature type="compositionally biased region" description="Polar residues" evidence="5">
    <location>
        <begin position="1255"/>
        <end position="1265"/>
    </location>
</feature>
<comment type="similarity">
    <text evidence="1">Belongs to the GW182 family.</text>
</comment>
<dbReference type="GO" id="GO:0000932">
    <property type="term" value="C:P-body"/>
    <property type="evidence" value="ECO:0007669"/>
    <property type="project" value="TreeGrafter"/>
</dbReference>
<evidence type="ECO:0000313" key="7">
    <source>
        <dbReference type="Ensembl" id="ENSMAMP00000011552.1"/>
    </source>
</evidence>
<evidence type="ECO:0000256" key="4">
    <source>
        <dbReference type="ARBA" id="ARBA00023158"/>
    </source>
</evidence>
<proteinExistence type="inferred from homology"/>
<dbReference type="GO" id="GO:0005654">
    <property type="term" value="C:nucleoplasm"/>
    <property type="evidence" value="ECO:0007669"/>
    <property type="project" value="TreeGrafter"/>
</dbReference>
<dbReference type="GO" id="GO:0060213">
    <property type="term" value="P:positive regulation of nuclear-transcribed mRNA poly(A) tail shortening"/>
    <property type="evidence" value="ECO:0007669"/>
    <property type="project" value="TreeGrafter"/>
</dbReference>
<keyword evidence="8" id="KW-1185">Reference proteome</keyword>
<feature type="region of interest" description="Disordered" evidence="5">
    <location>
        <begin position="1900"/>
        <end position="2022"/>
    </location>
</feature>
<dbReference type="InterPro" id="IPR012677">
    <property type="entry name" value="Nucleotide-bd_a/b_plait_sf"/>
</dbReference>
<dbReference type="InParanoid" id="A0A3Q3LE36"/>
<feature type="compositionally biased region" description="Low complexity" evidence="5">
    <location>
        <begin position="752"/>
        <end position="767"/>
    </location>
</feature>
<dbReference type="PANTHER" id="PTHR13020:SF32">
    <property type="entry name" value="TRINUCLEOTIDE REPEAT-CONTAINING GENE 6B PROTEIN"/>
    <property type="match status" value="1"/>
</dbReference>
<dbReference type="CTD" id="793145"/>
<dbReference type="GO" id="GO:0035195">
    <property type="term" value="P:miRNA-mediated post-transcriptional gene silencing"/>
    <property type="evidence" value="ECO:0007669"/>
    <property type="project" value="TreeGrafter"/>
</dbReference>
<feature type="compositionally biased region" description="Gly residues" evidence="5">
    <location>
        <begin position="951"/>
        <end position="965"/>
    </location>
</feature>
<feature type="compositionally biased region" description="Gly residues" evidence="5">
    <location>
        <begin position="641"/>
        <end position="681"/>
    </location>
</feature>
<evidence type="ECO:0000256" key="3">
    <source>
        <dbReference type="ARBA" id="ARBA00022884"/>
    </source>
</evidence>
<feature type="compositionally biased region" description="Low complexity" evidence="5">
    <location>
        <begin position="222"/>
        <end position="231"/>
    </location>
</feature>
<feature type="compositionally biased region" description="Polar residues" evidence="5">
    <location>
        <begin position="74"/>
        <end position="83"/>
    </location>
</feature>
<evidence type="ECO:0000313" key="8">
    <source>
        <dbReference type="Proteomes" id="UP000261640"/>
    </source>
</evidence>
<feature type="region of interest" description="Disordered" evidence="5">
    <location>
        <begin position="745"/>
        <end position="1312"/>
    </location>
</feature>
<dbReference type="GO" id="GO:0003723">
    <property type="term" value="F:RNA binding"/>
    <property type="evidence" value="ECO:0007669"/>
    <property type="project" value="UniProtKB-KW"/>
</dbReference>
<dbReference type="InterPro" id="IPR052068">
    <property type="entry name" value="GW182_domain"/>
</dbReference>
<dbReference type="CDD" id="cd12712">
    <property type="entry name" value="RRM_TNRC6B"/>
    <property type="match status" value="1"/>
</dbReference>
<feature type="compositionally biased region" description="Polar residues" evidence="5">
    <location>
        <begin position="978"/>
        <end position="987"/>
    </location>
</feature>
<feature type="compositionally biased region" description="Polar residues" evidence="5">
    <location>
        <begin position="808"/>
        <end position="824"/>
    </location>
</feature>
<feature type="domain" description="TNRC6 PABC binding" evidence="6">
    <location>
        <begin position="1541"/>
        <end position="1812"/>
    </location>
</feature>
<dbReference type="GeneTree" id="ENSGT00940000155813"/>
<reference evidence="7" key="2">
    <citation type="submission" date="2025-09" db="UniProtKB">
        <authorList>
            <consortium name="Ensembl"/>
        </authorList>
    </citation>
    <scope>IDENTIFICATION</scope>
</reference>
<feature type="region of interest" description="Disordered" evidence="5">
    <location>
        <begin position="2039"/>
        <end position="2062"/>
    </location>
</feature>
<feature type="compositionally biased region" description="Polar residues" evidence="5">
    <location>
        <begin position="1085"/>
        <end position="1098"/>
    </location>
</feature>
<feature type="region of interest" description="Disordered" evidence="5">
    <location>
        <begin position="350"/>
        <end position="393"/>
    </location>
</feature>
<feature type="compositionally biased region" description="Polar residues" evidence="5">
    <location>
        <begin position="1718"/>
        <end position="1731"/>
    </location>
</feature>
<feature type="compositionally biased region" description="Low complexity" evidence="5">
    <location>
        <begin position="1908"/>
        <end position="1942"/>
    </location>
</feature>
<feature type="compositionally biased region" description="Gly residues" evidence="5">
    <location>
        <begin position="133"/>
        <end position="154"/>
    </location>
</feature>
<feature type="compositionally biased region" description="Low complexity" evidence="5">
    <location>
        <begin position="58"/>
        <end position="73"/>
    </location>
</feature>
<feature type="compositionally biased region" description="Polar residues" evidence="5">
    <location>
        <begin position="1027"/>
        <end position="1036"/>
    </location>
</feature>
<feature type="compositionally biased region" description="Low complexity" evidence="5">
    <location>
        <begin position="1700"/>
        <end position="1711"/>
    </location>
</feature>
<feature type="compositionally biased region" description="Basic and acidic residues" evidence="5">
    <location>
        <begin position="103"/>
        <end position="119"/>
    </location>
</feature>
<feature type="compositionally biased region" description="Low complexity" evidence="5">
    <location>
        <begin position="299"/>
        <end position="313"/>
    </location>
</feature>
<feature type="compositionally biased region" description="Pro residues" evidence="5">
    <location>
        <begin position="48"/>
        <end position="57"/>
    </location>
</feature>
<feature type="compositionally biased region" description="Low complexity" evidence="5">
    <location>
        <begin position="1099"/>
        <end position="1124"/>
    </location>
</feature>
<keyword evidence="4" id="KW-0943">RNA-mediated gene silencing</keyword>
<feature type="compositionally biased region" description="Low complexity" evidence="5">
    <location>
        <begin position="1221"/>
        <end position="1233"/>
    </location>
</feature>
<evidence type="ECO:0000256" key="5">
    <source>
        <dbReference type="SAM" id="MobiDB-lite"/>
    </source>
</evidence>
<dbReference type="RefSeq" id="XP_026181038.1">
    <property type="nucleotide sequence ID" value="XM_026325253.2"/>
</dbReference>
<dbReference type="FunFam" id="3.30.70.330:FF:000011">
    <property type="entry name" value="trinucleotide repeat-containing gene 6A protein-like"/>
    <property type="match status" value="1"/>
</dbReference>
<feature type="compositionally biased region" description="Gly residues" evidence="5">
    <location>
        <begin position="521"/>
        <end position="531"/>
    </location>
</feature>
<dbReference type="GO" id="GO:0006417">
    <property type="term" value="P:regulation of translation"/>
    <property type="evidence" value="ECO:0007669"/>
    <property type="project" value="UniProtKB-KW"/>
</dbReference>
<feature type="region of interest" description="Disordered" evidence="5">
    <location>
        <begin position="442"/>
        <end position="699"/>
    </location>
</feature>
<feature type="compositionally biased region" description="Low complexity" evidence="5">
    <location>
        <begin position="489"/>
        <end position="510"/>
    </location>
</feature>
<protein>
    <submittedName>
        <fullName evidence="7">Trinucleotide repeat containing adaptor 6Bb.1</fullName>
    </submittedName>
</protein>
<sequence>MEDKKKKKDDKKKRETSQKVPEQKIKVPESAKPSCSQPLTTPGSVSPSPGPVAPSSPSPGAAGVPAQVPPSGGNNAKQRTAVANGQPSSSPSGSQTSQQQRYMSREVPPRFRCQQDHKVLLKRGQPPLSSMLLGGGGGGEGGAGGAGGAGGGTGWATTPALCSQGADNPNANAAGGIDSNLGSSSSSSPNSSSSSSSVAALSSSSTTTTSTYANSVWGAGSGSQSSSQGCGKVIVDGTDLEDWPSIQSGAKLSSDGAGGVVQEQDCPSNNSNSSASWSERNIQQKGGTVGGGAGNMDNPSSPRSSPLSASSSLNECVQSSVGVWGSSTSSQVETGPGSAAFYNSKVSHLLSGSQESPVGGSSTVPGANFNPSVNPSAWPALVQGGTSTSASDSLPLHLSITAASSFSASSTLITTHSLSSVNQTGLHQQHTETVVGTGSGELQQQRLGNASPEHSSGEGAQGAGPNEEGGDERDCGVASVEAEGVDNLSGSSCSSLAASSSWRSMPPVSSDLSASAPQADGWGGGGSGSQGQEGNVWGFGNQGDKTGWGTDNDGGSNTPVVSQGAWEGGSSETEWGGTGGGISSSNLAIGSGRGGDGSSNSSSSGGSVGIGGNVLQDSASPKFATMTKAWDNQKGMESGDGAVGEWGGGGGGGQGGDTGGGGPSSSSGGGSIAGSSGGESGSGHKQDQSSSVHQCSNQTSNAEVALFSMLNRSDLDPRVLSNTGWGQTQIRQNVAWDLDTSTAVGNRNERNASSSSAFSSATMSTTTNRGPGYPSNTSSVTNDPPAGSHMTNLKSGTGAVRDSWVGGATQSTCAAQMPGSTTRKPGTPEEHVEGNMAKAAGGWGDLPPENHGKGWGTEEQQWRDHRGGGGSWRDTGEQGSSWGDGPEEKGSGRWKGTGRGEEGGWGGQCGAGGNWGQRETVPGGGWGDKRSRGGSNSDEGSTWGNLDEGGSQQGGWGGGDVGGGKSHQDWGSAKPHTATAQIPNNQVAPMKAPNQQQHQSQGQQPPGAPLQGGWNSRSNVGGGGPPSKNQNQSLGWNSGPMPQISGGGGDSLEPSGWEEPSPQSISRKMGIDDGTSAWGDPAHYNTKNVNLWDKNSATPGQSHSQQPPAQSTQQQPPRRQQGMQHSRDTNPGNAAVGAGTWGGAPQSVDNGTAAWGQTSEAVTGWGDAEEPSKASGWGNPSPNPATKAVESWGGKGEGSVAASRHPSWDEEDDGGGGVWNSTGSQGSSSSFNSGGWGQTHGGKRGNLKSGGGDSWMNQVSRQFSNMGLLGDDPSVDKKMEGDKRGITDYNGEMRRGGRGGGYRIPGSKDMGPVEMGPYSEKMGGHGVFVGGGGGMPQPRGMHQPGVHPMNPSQGLRAQVPHQFLSAQVPGPMLKQMPSPGGSVGGVAGGVGGVGGVGSVGGVGGVGGVFPPQISPQQLAMLSNIYPHMQQFHLACQLLLQQQQQQQQQQQLLQNQRKFPQPQPLRQQPDPQQLARIMAILQQQKQHQQGGVGGGAVGGGSSKLSPSHLGGGLSKQPMVDPLPHPGMGGSLADLHAKTQGMYSGLASSSNLSGLELGPMMGGMKDTGGQQSRFKWMMEGHSPAPSPPDTALHKNGPLPSAIKVRGGSPYSQYEMLGGDGLGMPPQGPADNWHRTPGSKIGNKPATSSWPPEFQPGVPWKGIQSSGDPESDPYMTPGSVLGSPGPPSLNDSDHQLLRDNIGPNPSLNTSLPSPGAWPYSASDSPLSNAHSTGKYSEYKPSWPPEPIGQNKLWKTNRNSSQLPRPPPGLTNLKQASPSPWGSGGPRLARSWGGGGINQESRFGPGSAWSDGVASRGSCWLVLSNLTPQIDGSTLRTICMQHGPLLTFHLGLTQGSALIRYSTRQEAAKAQSALHMCVLGNTTILAEFVSEEEVARYFAHSQAGGADGASSGGAAASGTRGSSGTGTAVASSGGSSPGSERAAAGTTSGGNGNGGGGVESGAAVLGNVRSGSGWQSLDGTGTSSEASSSQGPGLGIFSQWSTNGAGEGGGGVVGVESGRSGLRGGMTAGYPSSSLWGAPQMEERHQMDSPAALLPGDLLGGGADSI</sequence>
<feature type="compositionally biased region" description="Basic and acidic residues" evidence="5">
    <location>
        <begin position="12"/>
        <end position="29"/>
    </location>
</feature>
<dbReference type="InterPro" id="IPR034925">
    <property type="entry name" value="TNRC6B_RRM"/>
</dbReference>
<accession>A0A3Q3LE36</accession>
<evidence type="ECO:0000256" key="1">
    <source>
        <dbReference type="ARBA" id="ARBA00007302"/>
    </source>
</evidence>
<keyword evidence="2" id="KW-0810">Translation regulation</keyword>
<keyword evidence="3" id="KW-0694">RNA-binding</keyword>
<feature type="region of interest" description="Disordered" evidence="5">
    <location>
        <begin position="1614"/>
        <end position="1793"/>
    </location>
</feature>
<dbReference type="RefSeq" id="XP_026181037.1">
    <property type="nucleotide sequence ID" value="XM_026325252.1"/>
</dbReference>
<feature type="compositionally biased region" description="Polar residues" evidence="5">
    <location>
        <begin position="1965"/>
        <end position="1987"/>
    </location>
</feature>
<feature type="compositionally biased region" description="Polar residues" evidence="5">
    <location>
        <begin position="1147"/>
        <end position="1161"/>
    </location>
</feature>
<feature type="compositionally biased region" description="Gly residues" evidence="5">
    <location>
        <begin position="1943"/>
        <end position="1955"/>
    </location>
</feature>
<feature type="compositionally biased region" description="Low complexity" evidence="5">
    <location>
        <begin position="993"/>
        <end position="1013"/>
    </location>
</feature>
<feature type="compositionally biased region" description="Polar residues" evidence="5">
    <location>
        <begin position="688"/>
        <end position="699"/>
    </location>
</feature>
<feature type="compositionally biased region" description="Polar residues" evidence="5">
    <location>
        <begin position="1749"/>
        <end position="1759"/>
    </location>
</feature>
<dbReference type="GeneID" id="113141058"/>
<feature type="compositionally biased region" description="Low complexity" evidence="5">
    <location>
        <begin position="85"/>
        <end position="100"/>
    </location>
</feature>
<dbReference type="PANTHER" id="PTHR13020">
    <property type="entry name" value="TRINUCLEOTIDE REPEAT-CONTAINING GENE 6"/>
    <property type="match status" value="1"/>
</dbReference>
<dbReference type="Proteomes" id="UP000261640">
    <property type="component" value="Unplaced"/>
</dbReference>
<dbReference type="Pfam" id="PF16608">
    <property type="entry name" value="TNRC6-PABC_bdg"/>
    <property type="match status" value="1"/>
</dbReference>
<feature type="region of interest" description="Disordered" evidence="5">
    <location>
        <begin position="1"/>
        <end position="313"/>
    </location>
</feature>
<feature type="compositionally biased region" description="Basic and acidic residues" evidence="5">
    <location>
        <begin position="1274"/>
        <end position="1295"/>
    </location>
</feature>
<feature type="compositionally biased region" description="Gly residues" evidence="5">
    <location>
        <begin position="893"/>
        <end position="915"/>
    </location>
</feature>